<dbReference type="InterPro" id="IPR009769">
    <property type="entry name" value="EDR2_C"/>
</dbReference>
<keyword evidence="5" id="KW-1185">Reference proteome</keyword>
<gene>
    <name evidence="4" type="ORF">RFI_15882</name>
</gene>
<dbReference type="InterPro" id="IPR045096">
    <property type="entry name" value="EDR2-like"/>
</dbReference>
<evidence type="ECO:0000313" key="5">
    <source>
        <dbReference type="Proteomes" id="UP000023152"/>
    </source>
</evidence>
<dbReference type="EMBL" id="ASPP01011739">
    <property type="protein sequence ID" value="ETO21321.1"/>
    <property type="molecule type" value="Genomic_DNA"/>
</dbReference>
<feature type="domain" description="Protein ENHANCED DISEASE RESISTANCE 2 C-terminal" evidence="3">
    <location>
        <begin position="49"/>
        <end position="170"/>
    </location>
</feature>
<dbReference type="Pfam" id="PF07059">
    <property type="entry name" value="EDR2_C"/>
    <property type="match status" value="2"/>
</dbReference>
<keyword evidence="2" id="KW-0812">Transmembrane</keyword>
<name>X6N5N6_RETFI</name>
<organism evidence="4 5">
    <name type="scientific">Reticulomyxa filosa</name>
    <dbReference type="NCBI Taxonomy" id="46433"/>
    <lineage>
        <taxon>Eukaryota</taxon>
        <taxon>Sar</taxon>
        <taxon>Rhizaria</taxon>
        <taxon>Retaria</taxon>
        <taxon>Foraminifera</taxon>
        <taxon>Monothalamids</taxon>
        <taxon>Reticulomyxidae</taxon>
        <taxon>Reticulomyxa</taxon>
    </lineage>
</organism>
<dbReference type="PANTHER" id="PTHR12136:SF41">
    <property type="entry name" value="PLECKSTRIN HOMOLOGY (PH) AND LIPID-BINDING START DOMAINS-CONTAINING PROTEIN"/>
    <property type="match status" value="1"/>
</dbReference>
<sequence length="498" mass="57334">MSKTEKTKKDEKNSKSKKIKKNRRTDNQLSNFTWPDCVQPSGKTHWGEWKETNAKHISVRSDDYITVKKIMFTFLFSRKKIKSKRSLLKLAYQEFIEATLEESRHIATHEHSWYKNNHTKLPKDTFHLIVSIQLQSIKIAIISYYVMRTDDSLFGGSESNGDDTRAENGLAVPAVDNEAETLKSSSSMASNSELKTNGNNPMNASSSGLNTENLKLYNELMELQEHENTGLHPIANFFFFFFKKTGCVFNVCCYHHPYTQSLSIYLFIFFVCYSIHFDLDTFCYASSFFANFFYGFVITDFFWEKKKKKEEKEAENKKMKKSATTSWSFMPKIHYAPLDGNFSLPNNNNNNTDNNSIWKQFLSNNHSLIHDRLKLIPHVEKYSPSRTYRGENYLEVDIEADSTKLAQKVVKGAHGVSKQIIVDIVWVIEGCKAAELPERCLGGVRLFNVDVTKVTPLKKWDDDTFTKNSAADETEESESEALPQESYEVDDKEIMGVD</sequence>
<keyword evidence="2" id="KW-0472">Membrane</keyword>
<feature type="transmembrane region" description="Helical" evidence="2">
    <location>
        <begin position="285"/>
        <end position="303"/>
    </location>
</feature>
<feature type="transmembrane region" description="Helical" evidence="2">
    <location>
        <begin position="262"/>
        <end position="279"/>
    </location>
</feature>
<evidence type="ECO:0000313" key="4">
    <source>
        <dbReference type="EMBL" id="ETO21321.1"/>
    </source>
</evidence>
<dbReference type="PANTHER" id="PTHR12136">
    <property type="entry name" value="ENHANCED DISEASE RESISTANCE-RELATED"/>
    <property type="match status" value="1"/>
</dbReference>
<comment type="caution">
    <text evidence="4">The sequence shown here is derived from an EMBL/GenBank/DDBJ whole genome shotgun (WGS) entry which is preliminary data.</text>
</comment>
<feature type="domain" description="Protein ENHANCED DISEASE RESISTANCE 2 C-terminal" evidence="3">
    <location>
        <begin position="353"/>
        <end position="450"/>
    </location>
</feature>
<dbReference type="AlphaFoldDB" id="X6N5N6"/>
<dbReference type="OrthoDB" id="9970435at2759"/>
<evidence type="ECO:0000256" key="2">
    <source>
        <dbReference type="SAM" id="Phobius"/>
    </source>
</evidence>
<evidence type="ECO:0000256" key="1">
    <source>
        <dbReference type="SAM" id="MobiDB-lite"/>
    </source>
</evidence>
<feature type="region of interest" description="Disordered" evidence="1">
    <location>
        <begin position="464"/>
        <end position="498"/>
    </location>
</feature>
<protein>
    <recommendedName>
        <fullName evidence="3">Protein ENHANCED DISEASE RESISTANCE 2 C-terminal domain-containing protein</fullName>
    </recommendedName>
</protein>
<evidence type="ECO:0000259" key="3">
    <source>
        <dbReference type="Pfam" id="PF07059"/>
    </source>
</evidence>
<dbReference type="Proteomes" id="UP000023152">
    <property type="component" value="Unassembled WGS sequence"/>
</dbReference>
<feature type="region of interest" description="Disordered" evidence="1">
    <location>
        <begin position="1"/>
        <end position="25"/>
    </location>
</feature>
<accession>X6N5N6</accession>
<feature type="compositionally biased region" description="Basic and acidic residues" evidence="1">
    <location>
        <begin position="1"/>
        <end position="14"/>
    </location>
</feature>
<reference evidence="4 5" key="1">
    <citation type="journal article" date="2013" name="Curr. Biol.">
        <title>The Genome of the Foraminiferan Reticulomyxa filosa.</title>
        <authorList>
            <person name="Glockner G."/>
            <person name="Hulsmann N."/>
            <person name="Schleicher M."/>
            <person name="Noegel A.A."/>
            <person name="Eichinger L."/>
            <person name="Gallinger C."/>
            <person name="Pawlowski J."/>
            <person name="Sierra R."/>
            <person name="Euteneuer U."/>
            <person name="Pillet L."/>
            <person name="Moustafa A."/>
            <person name="Platzer M."/>
            <person name="Groth M."/>
            <person name="Szafranski K."/>
            <person name="Schliwa M."/>
        </authorList>
    </citation>
    <scope>NUCLEOTIDE SEQUENCE [LARGE SCALE GENOMIC DNA]</scope>
</reference>
<keyword evidence="2" id="KW-1133">Transmembrane helix</keyword>
<proteinExistence type="predicted"/>